<dbReference type="PANTHER" id="PTHR43479:SF11">
    <property type="entry name" value="ACREF_ENVCD OPERON REPRESSOR-RELATED"/>
    <property type="match status" value="1"/>
</dbReference>
<evidence type="ECO:0000256" key="2">
    <source>
        <dbReference type="PROSITE-ProRule" id="PRU00335"/>
    </source>
</evidence>
<dbReference type="STRING" id="1423755.FC40_GL001283"/>
<dbReference type="OrthoDB" id="9812484at2"/>
<dbReference type="Proteomes" id="UP000051054">
    <property type="component" value="Unassembled WGS sequence"/>
</dbReference>
<keyword evidence="1 2" id="KW-0238">DNA-binding</keyword>
<comment type="caution">
    <text evidence="4">The sequence shown here is derived from an EMBL/GenBank/DDBJ whole genome shotgun (WGS) entry which is preliminary data.</text>
</comment>
<evidence type="ECO:0000313" key="4">
    <source>
        <dbReference type="EMBL" id="KRM19880.1"/>
    </source>
</evidence>
<dbReference type="PRINTS" id="PR00455">
    <property type="entry name" value="HTHTETR"/>
</dbReference>
<dbReference type="Pfam" id="PF00440">
    <property type="entry name" value="TetR_N"/>
    <property type="match status" value="1"/>
</dbReference>
<accession>A0A0R1WPQ0</accession>
<protein>
    <submittedName>
        <fullName evidence="4">TetR AcrR family transcriptional regulator</fullName>
    </submittedName>
</protein>
<organism evidence="4 5">
    <name type="scientific">Ligilactobacillus hayakitensis DSM 18933 = JCM 14209</name>
    <dbReference type="NCBI Taxonomy" id="1423755"/>
    <lineage>
        <taxon>Bacteria</taxon>
        <taxon>Bacillati</taxon>
        <taxon>Bacillota</taxon>
        <taxon>Bacilli</taxon>
        <taxon>Lactobacillales</taxon>
        <taxon>Lactobacillaceae</taxon>
        <taxon>Ligilactobacillus</taxon>
    </lineage>
</organism>
<dbReference type="InterPro" id="IPR009057">
    <property type="entry name" value="Homeodomain-like_sf"/>
</dbReference>
<dbReference type="Pfam" id="PF17924">
    <property type="entry name" value="TetR_C_19"/>
    <property type="match status" value="1"/>
</dbReference>
<evidence type="ECO:0000259" key="3">
    <source>
        <dbReference type="PROSITE" id="PS50977"/>
    </source>
</evidence>
<name>A0A0R1WPQ0_9LACO</name>
<dbReference type="AlphaFoldDB" id="A0A0R1WPQ0"/>
<dbReference type="PATRIC" id="fig|1423755.3.peg.1357"/>
<gene>
    <name evidence="4" type="ORF">FC40_GL001283</name>
</gene>
<dbReference type="SUPFAM" id="SSF46689">
    <property type="entry name" value="Homeodomain-like"/>
    <property type="match status" value="1"/>
</dbReference>
<evidence type="ECO:0000313" key="5">
    <source>
        <dbReference type="Proteomes" id="UP000051054"/>
    </source>
</evidence>
<proteinExistence type="predicted"/>
<dbReference type="PROSITE" id="PS50977">
    <property type="entry name" value="HTH_TETR_2"/>
    <property type="match status" value="1"/>
</dbReference>
<dbReference type="EMBL" id="AZGD01000028">
    <property type="protein sequence ID" value="KRM19880.1"/>
    <property type="molecule type" value="Genomic_DNA"/>
</dbReference>
<dbReference type="InterPro" id="IPR050624">
    <property type="entry name" value="HTH-type_Tx_Regulator"/>
</dbReference>
<keyword evidence="5" id="KW-1185">Reference proteome</keyword>
<reference evidence="4 5" key="1">
    <citation type="journal article" date="2015" name="Genome Announc.">
        <title>Expanding the biotechnology potential of lactobacilli through comparative genomics of 213 strains and associated genera.</title>
        <authorList>
            <person name="Sun Z."/>
            <person name="Harris H.M."/>
            <person name="McCann A."/>
            <person name="Guo C."/>
            <person name="Argimon S."/>
            <person name="Zhang W."/>
            <person name="Yang X."/>
            <person name="Jeffery I.B."/>
            <person name="Cooney J.C."/>
            <person name="Kagawa T.F."/>
            <person name="Liu W."/>
            <person name="Song Y."/>
            <person name="Salvetti E."/>
            <person name="Wrobel A."/>
            <person name="Rasinkangas P."/>
            <person name="Parkhill J."/>
            <person name="Rea M.C."/>
            <person name="O'Sullivan O."/>
            <person name="Ritari J."/>
            <person name="Douillard F.P."/>
            <person name="Paul Ross R."/>
            <person name="Yang R."/>
            <person name="Briner A.E."/>
            <person name="Felis G.E."/>
            <person name="de Vos W.M."/>
            <person name="Barrangou R."/>
            <person name="Klaenhammer T.R."/>
            <person name="Caufield P.W."/>
            <person name="Cui Y."/>
            <person name="Zhang H."/>
            <person name="O'Toole P.W."/>
        </authorList>
    </citation>
    <scope>NUCLEOTIDE SEQUENCE [LARGE SCALE GENOMIC DNA]</scope>
    <source>
        <strain evidence="4 5">DSM 18933</strain>
    </source>
</reference>
<dbReference type="RefSeq" id="WP_025022419.1">
    <property type="nucleotide sequence ID" value="NZ_AZGD01000028.1"/>
</dbReference>
<dbReference type="eggNOG" id="COG1309">
    <property type="taxonomic scope" value="Bacteria"/>
</dbReference>
<evidence type="ECO:0000256" key="1">
    <source>
        <dbReference type="ARBA" id="ARBA00023125"/>
    </source>
</evidence>
<dbReference type="Gene3D" id="1.10.357.10">
    <property type="entry name" value="Tetracycline Repressor, domain 2"/>
    <property type="match status" value="1"/>
</dbReference>
<feature type="domain" description="HTH tetR-type" evidence="3">
    <location>
        <begin position="11"/>
        <end position="71"/>
    </location>
</feature>
<feature type="DNA-binding region" description="H-T-H motif" evidence="2">
    <location>
        <begin position="34"/>
        <end position="53"/>
    </location>
</feature>
<dbReference type="PANTHER" id="PTHR43479">
    <property type="entry name" value="ACREF/ENVCD OPERON REPRESSOR-RELATED"/>
    <property type="match status" value="1"/>
</dbReference>
<sequence length="208" mass="24716">MPKETFFNLKEEKQARILNAAKEVFKQKSFDKASINEIIKLAEIPRGSFYQYFEDKEDIYAYMMLKRFQNNLQEFKVILKNKQGDLFATAKEFVPKLLSKITQGDDSELFYQIAINEDYRRMQRNHHQHQEVFLKEMYDLVDEEKLRIENKQDLSMLLHAMFMPLGVTLYNTLKEIKAGQKIDVHEKINAYYHALELFEHGFSKEGGN</sequence>
<dbReference type="GO" id="GO:0003677">
    <property type="term" value="F:DNA binding"/>
    <property type="evidence" value="ECO:0007669"/>
    <property type="project" value="UniProtKB-UniRule"/>
</dbReference>
<dbReference type="InterPro" id="IPR001647">
    <property type="entry name" value="HTH_TetR"/>
</dbReference>